<name>W6TFG1_9SPIR</name>
<proteinExistence type="predicted"/>
<evidence type="ECO:0000313" key="1">
    <source>
        <dbReference type="EMBL" id="ETZ17487.1"/>
    </source>
</evidence>
<dbReference type="AlphaFoldDB" id="W6TFG1"/>
<reference evidence="1 2" key="1">
    <citation type="submission" date="2013-12" db="EMBL/GenBank/DDBJ databases">
        <title>Comparative genomics of relapsing fever spirochetes.</title>
        <authorList>
            <person name="Schwan T.G."/>
            <person name="Raffel S.J."/>
            <person name="Porcella S.F."/>
        </authorList>
    </citation>
    <scope>NUCLEOTIDE SEQUENCE [LARGE SCALE GENOMIC DNA]</scope>
    <source>
        <strain evidence="1 2">CR2A</strain>
    </source>
</reference>
<protein>
    <submittedName>
        <fullName evidence="1">Single-strand DNA binding protein</fullName>
    </submittedName>
</protein>
<accession>W6TFG1</accession>
<comment type="caution">
    <text evidence="1">The sequence shown here is derived from an EMBL/GenBank/DDBJ whole genome shotgun (WGS) entry which is preliminary data.</text>
</comment>
<sequence length="36" mass="4043">MFGADSKHHNPKVDIPILVPTSVPDSTFEFNEDIPF</sequence>
<dbReference type="Proteomes" id="UP000019148">
    <property type="component" value="Unassembled WGS sequence"/>
</dbReference>
<evidence type="ECO:0000313" key="2">
    <source>
        <dbReference type="Proteomes" id="UP000019148"/>
    </source>
</evidence>
<gene>
    <name evidence="1" type="ORF">BDCR2A_01586</name>
</gene>
<dbReference type="EMBL" id="AZIT01000041">
    <property type="protein sequence ID" value="ETZ17487.1"/>
    <property type="molecule type" value="Genomic_DNA"/>
</dbReference>
<organism evidence="1 2">
    <name type="scientific">Borrelia duttonii CR2A</name>
    <dbReference type="NCBI Taxonomy" id="1432657"/>
    <lineage>
        <taxon>Bacteria</taxon>
        <taxon>Pseudomonadati</taxon>
        <taxon>Spirochaetota</taxon>
        <taxon>Spirochaetia</taxon>
        <taxon>Spirochaetales</taxon>
        <taxon>Borreliaceae</taxon>
        <taxon>Borrelia</taxon>
    </lineage>
</organism>